<proteinExistence type="predicted"/>
<organism evidence="1">
    <name type="scientific">Sesamum angustifolium</name>
    <dbReference type="NCBI Taxonomy" id="2727405"/>
    <lineage>
        <taxon>Eukaryota</taxon>
        <taxon>Viridiplantae</taxon>
        <taxon>Streptophyta</taxon>
        <taxon>Embryophyta</taxon>
        <taxon>Tracheophyta</taxon>
        <taxon>Spermatophyta</taxon>
        <taxon>Magnoliopsida</taxon>
        <taxon>eudicotyledons</taxon>
        <taxon>Gunneridae</taxon>
        <taxon>Pentapetalae</taxon>
        <taxon>asterids</taxon>
        <taxon>lamiids</taxon>
        <taxon>Lamiales</taxon>
        <taxon>Pedaliaceae</taxon>
        <taxon>Sesamum</taxon>
    </lineage>
</organism>
<dbReference type="AlphaFoldDB" id="A0AAW2INK1"/>
<dbReference type="EMBL" id="JACGWK010001745">
    <property type="protein sequence ID" value="KAL0283165.1"/>
    <property type="molecule type" value="Genomic_DNA"/>
</dbReference>
<reference evidence="1" key="2">
    <citation type="journal article" date="2024" name="Plant">
        <title>Genomic evolution and insights into agronomic trait innovations of Sesamum species.</title>
        <authorList>
            <person name="Miao H."/>
            <person name="Wang L."/>
            <person name="Qu L."/>
            <person name="Liu H."/>
            <person name="Sun Y."/>
            <person name="Le M."/>
            <person name="Wang Q."/>
            <person name="Wei S."/>
            <person name="Zheng Y."/>
            <person name="Lin W."/>
            <person name="Duan Y."/>
            <person name="Cao H."/>
            <person name="Xiong S."/>
            <person name="Wang X."/>
            <person name="Wei L."/>
            <person name="Li C."/>
            <person name="Ma Q."/>
            <person name="Ju M."/>
            <person name="Zhao R."/>
            <person name="Li G."/>
            <person name="Mu C."/>
            <person name="Tian Q."/>
            <person name="Mei H."/>
            <person name="Zhang T."/>
            <person name="Gao T."/>
            <person name="Zhang H."/>
        </authorList>
    </citation>
    <scope>NUCLEOTIDE SEQUENCE</scope>
    <source>
        <strain evidence="1">G01</strain>
    </source>
</reference>
<protein>
    <submittedName>
        <fullName evidence="1">Uncharacterized protein</fullName>
    </submittedName>
</protein>
<comment type="caution">
    <text evidence="1">The sequence shown here is derived from an EMBL/GenBank/DDBJ whole genome shotgun (WGS) entry which is preliminary data.</text>
</comment>
<accession>A0AAW2INK1</accession>
<reference evidence="1" key="1">
    <citation type="submission" date="2020-06" db="EMBL/GenBank/DDBJ databases">
        <authorList>
            <person name="Li T."/>
            <person name="Hu X."/>
            <person name="Zhang T."/>
            <person name="Song X."/>
            <person name="Zhang H."/>
            <person name="Dai N."/>
            <person name="Sheng W."/>
            <person name="Hou X."/>
            <person name="Wei L."/>
        </authorList>
    </citation>
    <scope>NUCLEOTIDE SEQUENCE</scope>
    <source>
        <strain evidence="1">G01</strain>
        <tissue evidence="1">Leaf</tissue>
    </source>
</reference>
<name>A0AAW2INK1_9LAMI</name>
<sequence length="65" mass="7653">MLNDESGGESSDPQSRRFIWKSRFSRTSYYLLGRLFGILYQRWRSYADKEESEETCSSCLRALGM</sequence>
<evidence type="ECO:0000313" key="1">
    <source>
        <dbReference type="EMBL" id="KAL0283165.1"/>
    </source>
</evidence>
<gene>
    <name evidence="1" type="ORF">Sangu_2906100</name>
</gene>